<gene>
    <name evidence="1" type="ORF">A2Z86_04590</name>
</gene>
<reference evidence="1 2" key="1">
    <citation type="journal article" date="2016" name="Nat. Commun.">
        <title>Thousands of microbial genomes shed light on interconnected biogeochemical processes in an aquifer system.</title>
        <authorList>
            <person name="Anantharaman K."/>
            <person name="Brown C.T."/>
            <person name="Hug L.A."/>
            <person name="Sharon I."/>
            <person name="Castelle C.J."/>
            <person name="Probst A.J."/>
            <person name="Thomas B.C."/>
            <person name="Singh A."/>
            <person name="Wilkins M.J."/>
            <person name="Karaoz U."/>
            <person name="Brodie E.L."/>
            <person name="Williams K.H."/>
            <person name="Hubbard S.S."/>
            <person name="Banfield J.F."/>
        </authorList>
    </citation>
    <scope>NUCLEOTIDE SEQUENCE [LARGE SCALE GENOMIC DNA]</scope>
</reference>
<evidence type="ECO:0008006" key="3">
    <source>
        <dbReference type="Google" id="ProtNLM"/>
    </source>
</evidence>
<dbReference type="AlphaFoldDB" id="A0A1F5YED5"/>
<dbReference type="SUPFAM" id="SSF49452">
    <property type="entry name" value="Starch-binding domain-like"/>
    <property type="match status" value="1"/>
</dbReference>
<comment type="caution">
    <text evidence="1">The sequence shown here is derived from an EMBL/GenBank/DDBJ whole genome shotgun (WGS) entry which is preliminary data.</text>
</comment>
<dbReference type="Proteomes" id="UP000176992">
    <property type="component" value="Unassembled WGS sequence"/>
</dbReference>
<sequence length="145" mass="15364">MKGFAGMPFGGAAPGYERIVQQVACPAVWVRAASVADSAAEIFLSAPAGRRQEALAIFTGLLRYYGWSAQGTLAGRLSDGRGNLVSGALVILDGWLPVQSDETGRFLFAGLNESPHQIEVFHKGKAFGPYRAEAGRNLELLLGAL</sequence>
<evidence type="ECO:0000313" key="1">
    <source>
        <dbReference type="EMBL" id="OGF98356.1"/>
    </source>
</evidence>
<proteinExistence type="predicted"/>
<dbReference type="InterPro" id="IPR013784">
    <property type="entry name" value="Carb-bd-like_fold"/>
</dbReference>
<accession>A0A1F5YED5</accession>
<dbReference type="EMBL" id="MFIV01000120">
    <property type="protein sequence ID" value="OGF98356.1"/>
    <property type="molecule type" value="Genomic_DNA"/>
</dbReference>
<protein>
    <recommendedName>
        <fullName evidence="3">Carboxypeptidase regulatory-like domain-containing protein</fullName>
    </recommendedName>
</protein>
<name>A0A1F5YED5_9BACT</name>
<organism evidence="1 2">
    <name type="scientific">Candidatus Glassbacteria bacterium GWA2_58_10</name>
    <dbReference type="NCBI Taxonomy" id="1817865"/>
    <lineage>
        <taxon>Bacteria</taxon>
        <taxon>Candidatus Glassiibacteriota</taxon>
    </lineage>
</organism>
<dbReference type="GO" id="GO:0030246">
    <property type="term" value="F:carbohydrate binding"/>
    <property type="evidence" value="ECO:0007669"/>
    <property type="project" value="InterPro"/>
</dbReference>
<evidence type="ECO:0000313" key="2">
    <source>
        <dbReference type="Proteomes" id="UP000176992"/>
    </source>
</evidence>